<dbReference type="Proteomes" id="UP000000925">
    <property type="component" value="Chromosome"/>
</dbReference>
<dbReference type="EMBL" id="CP001998">
    <property type="protein sequence ID" value="ADE53685.1"/>
    <property type="molecule type" value="Genomic_DNA"/>
</dbReference>
<organism evidence="1 2">
    <name type="scientific">Coraliomargarita akajimensis (strain DSM 45221 / IAM 15411 / JCM 23193 / KCTC 12865 / 04OKA010-24)</name>
    <dbReference type="NCBI Taxonomy" id="583355"/>
    <lineage>
        <taxon>Bacteria</taxon>
        <taxon>Pseudomonadati</taxon>
        <taxon>Verrucomicrobiota</taxon>
        <taxon>Opitutia</taxon>
        <taxon>Puniceicoccales</taxon>
        <taxon>Coraliomargaritaceae</taxon>
        <taxon>Coraliomargarita</taxon>
    </lineage>
</organism>
<name>D5EPE8_CORAD</name>
<accession>D5EPE8</accession>
<dbReference type="STRING" id="583355.Caka_0660"/>
<reference evidence="1 2" key="1">
    <citation type="journal article" date="2010" name="Stand. Genomic Sci.">
        <title>Complete genome sequence of Coraliomargarita akajimensis type strain (04OKA010-24).</title>
        <authorList>
            <person name="Mavromatis K."/>
            <person name="Abt B."/>
            <person name="Brambilla E."/>
            <person name="Lapidus A."/>
            <person name="Copeland A."/>
            <person name="Deshpande S."/>
            <person name="Nolan M."/>
            <person name="Lucas S."/>
            <person name="Tice H."/>
            <person name="Cheng J.F."/>
            <person name="Han C."/>
            <person name="Detter J.C."/>
            <person name="Woyke T."/>
            <person name="Goodwin L."/>
            <person name="Pitluck S."/>
            <person name="Held B."/>
            <person name="Brettin T."/>
            <person name="Tapia R."/>
            <person name="Ivanova N."/>
            <person name="Mikhailova N."/>
            <person name="Pati A."/>
            <person name="Liolios K."/>
            <person name="Chen A."/>
            <person name="Palaniappan K."/>
            <person name="Land M."/>
            <person name="Hauser L."/>
            <person name="Chang Y.J."/>
            <person name="Jeffries C.D."/>
            <person name="Rohde M."/>
            <person name="Goker M."/>
            <person name="Bristow J."/>
            <person name="Eisen J.A."/>
            <person name="Markowitz V."/>
            <person name="Hugenholtz P."/>
            <person name="Klenk H.P."/>
            <person name="Kyrpides N.C."/>
        </authorList>
    </citation>
    <scope>NUCLEOTIDE SEQUENCE [LARGE SCALE GENOMIC DNA]</scope>
    <source>
        <strain evidence="2">DSM 45221 / IAM 15411 / JCM 23193 / KCTC 12865</strain>
    </source>
</reference>
<evidence type="ECO:0000313" key="2">
    <source>
        <dbReference type="Proteomes" id="UP000000925"/>
    </source>
</evidence>
<keyword evidence="2" id="KW-1185">Reference proteome</keyword>
<gene>
    <name evidence="1" type="ordered locus">Caka_0660</name>
</gene>
<dbReference type="eggNOG" id="COG0782">
    <property type="taxonomic scope" value="Bacteria"/>
</dbReference>
<dbReference type="OrthoDB" id="5293337at2"/>
<dbReference type="AlphaFoldDB" id="D5EPE8"/>
<dbReference type="HOGENOM" id="CLU_114442_0_0_0"/>
<evidence type="ECO:0008006" key="3">
    <source>
        <dbReference type="Google" id="ProtNLM"/>
    </source>
</evidence>
<evidence type="ECO:0000313" key="1">
    <source>
        <dbReference type="EMBL" id="ADE53685.1"/>
    </source>
</evidence>
<dbReference type="RefSeq" id="WP_013042409.1">
    <property type="nucleotide sequence ID" value="NC_014008.1"/>
</dbReference>
<dbReference type="KEGG" id="caa:Caka_0660"/>
<sequence length="156" mass="17031">MDKTVFFETLIDTLEQELKHAVDASKDAAAYATNEEAKAESQWDTQGLEASYLAAGQADQARQWADAIKELRAEKHDLLVRKNSVSLGALLQCDFGGESEYYFFAGVAGGHSVEVEDKSVTVITPQSPLAGRLLGLKEGESFRLPNGTYGQILFVE</sequence>
<proteinExistence type="predicted"/>
<protein>
    <recommendedName>
        <fullName evidence="3">GreA/GreB family elongation factor</fullName>
    </recommendedName>
</protein>